<dbReference type="Proteomes" id="UP000184188">
    <property type="component" value="Unassembled WGS sequence"/>
</dbReference>
<feature type="domain" description="Ketosynthase family 3 (KS3)" evidence="8">
    <location>
        <begin position="186"/>
        <end position="631"/>
    </location>
</feature>
<dbReference type="SUPFAM" id="SSF53901">
    <property type="entry name" value="Thiolase-like"/>
    <property type="match status" value="1"/>
</dbReference>
<dbReference type="SUPFAM" id="SSF53474">
    <property type="entry name" value="alpha/beta-Hydrolases"/>
    <property type="match status" value="1"/>
</dbReference>
<feature type="region of interest" description="Disordered" evidence="6">
    <location>
        <begin position="1090"/>
        <end position="1109"/>
    </location>
</feature>
<dbReference type="Pfam" id="PF00698">
    <property type="entry name" value="Acyl_transf_1"/>
    <property type="match status" value="1"/>
</dbReference>
<dbReference type="Pfam" id="PF22621">
    <property type="entry name" value="CurL-like_PKS_C"/>
    <property type="match status" value="1"/>
</dbReference>
<dbReference type="Pfam" id="PF00975">
    <property type="entry name" value="Thioesterase"/>
    <property type="match status" value="1"/>
</dbReference>
<dbReference type="GO" id="GO:0031177">
    <property type="term" value="F:phosphopantetheine binding"/>
    <property type="evidence" value="ECO:0007669"/>
    <property type="project" value="InterPro"/>
</dbReference>
<dbReference type="GO" id="GO:0004315">
    <property type="term" value="F:3-oxoacyl-[acyl-carrier-protein] synthase activity"/>
    <property type="evidence" value="ECO:0007669"/>
    <property type="project" value="InterPro"/>
</dbReference>
<reference evidence="11" key="1">
    <citation type="journal article" date="2017" name="Genome Biol.">
        <title>Comparative genomics reveals high biological diversity and specific adaptations in the industrially and medically important fungal genus Aspergillus.</title>
        <authorList>
            <person name="de Vries R.P."/>
            <person name="Riley R."/>
            <person name="Wiebenga A."/>
            <person name="Aguilar-Osorio G."/>
            <person name="Amillis S."/>
            <person name="Uchima C.A."/>
            <person name="Anderluh G."/>
            <person name="Asadollahi M."/>
            <person name="Askin M."/>
            <person name="Barry K."/>
            <person name="Battaglia E."/>
            <person name="Bayram O."/>
            <person name="Benocci T."/>
            <person name="Braus-Stromeyer S.A."/>
            <person name="Caldana C."/>
            <person name="Canovas D."/>
            <person name="Cerqueira G.C."/>
            <person name="Chen F."/>
            <person name="Chen W."/>
            <person name="Choi C."/>
            <person name="Clum A."/>
            <person name="Dos Santos R.A."/>
            <person name="Damasio A.R."/>
            <person name="Diallinas G."/>
            <person name="Emri T."/>
            <person name="Fekete E."/>
            <person name="Flipphi M."/>
            <person name="Freyberg S."/>
            <person name="Gallo A."/>
            <person name="Gournas C."/>
            <person name="Habgood R."/>
            <person name="Hainaut M."/>
            <person name="Harispe M.L."/>
            <person name="Henrissat B."/>
            <person name="Hilden K.S."/>
            <person name="Hope R."/>
            <person name="Hossain A."/>
            <person name="Karabika E."/>
            <person name="Karaffa L."/>
            <person name="Karanyi Z."/>
            <person name="Krasevec N."/>
            <person name="Kuo A."/>
            <person name="Kusch H."/>
            <person name="LaButti K."/>
            <person name="Lagendijk E.L."/>
            <person name="Lapidus A."/>
            <person name="Levasseur A."/>
            <person name="Lindquist E."/>
            <person name="Lipzen A."/>
            <person name="Logrieco A.F."/>
            <person name="MacCabe A."/>
            <person name="Maekelae M.R."/>
            <person name="Malavazi I."/>
            <person name="Melin P."/>
            <person name="Meyer V."/>
            <person name="Mielnichuk N."/>
            <person name="Miskei M."/>
            <person name="Molnar A.P."/>
            <person name="Mule G."/>
            <person name="Ngan C.Y."/>
            <person name="Orejas M."/>
            <person name="Orosz E."/>
            <person name="Ouedraogo J.P."/>
            <person name="Overkamp K.M."/>
            <person name="Park H.-S."/>
            <person name="Perrone G."/>
            <person name="Piumi F."/>
            <person name="Punt P.J."/>
            <person name="Ram A.F."/>
            <person name="Ramon A."/>
            <person name="Rauscher S."/>
            <person name="Record E."/>
            <person name="Riano-Pachon D.M."/>
            <person name="Robert V."/>
            <person name="Roehrig J."/>
            <person name="Ruller R."/>
            <person name="Salamov A."/>
            <person name="Salih N.S."/>
            <person name="Samson R.A."/>
            <person name="Sandor E."/>
            <person name="Sanguinetti M."/>
            <person name="Schuetze T."/>
            <person name="Sepcic K."/>
            <person name="Shelest E."/>
            <person name="Sherlock G."/>
            <person name="Sophianopoulou V."/>
            <person name="Squina F.M."/>
            <person name="Sun H."/>
            <person name="Susca A."/>
            <person name="Todd R.B."/>
            <person name="Tsang A."/>
            <person name="Unkles S.E."/>
            <person name="van de Wiele N."/>
            <person name="van Rossen-Uffink D."/>
            <person name="Oliveira J.V."/>
            <person name="Vesth T.C."/>
            <person name="Visser J."/>
            <person name="Yu J.-H."/>
            <person name="Zhou M."/>
            <person name="Andersen M.R."/>
            <person name="Archer D.B."/>
            <person name="Baker S.E."/>
            <person name="Benoit I."/>
            <person name="Brakhage A.A."/>
            <person name="Braus G.H."/>
            <person name="Fischer R."/>
            <person name="Frisvad J.C."/>
            <person name="Goldman G.H."/>
            <person name="Houbraken J."/>
            <person name="Oakley B."/>
            <person name="Pocsi I."/>
            <person name="Scazzocchio C."/>
            <person name="Seiboth B."/>
            <person name="vanKuyk P.A."/>
            <person name="Wortman J."/>
            <person name="Dyer P.S."/>
            <person name="Grigoriev I.V."/>
        </authorList>
    </citation>
    <scope>NUCLEOTIDE SEQUENCE [LARGE SCALE GENOMIC DNA]</scope>
    <source>
        <strain evidence="11">CBS 506.65</strain>
    </source>
</reference>
<dbReference type="InterPro" id="IPR014043">
    <property type="entry name" value="Acyl_transferase_dom"/>
</dbReference>
<keyword evidence="1" id="KW-0596">Phosphopantetheine</keyword>
<feature type="compositionally biased region" description="Acidic residues" evidence="6">
    <location>
        <begin position="1097"/>
        <end position="1109"/>
    </location>
</feature>
<evidence type="ECO:0000259" key="9">
    <source>
        <dbReference type="PROSITE" id="PS52019"/>
    </source>
</evidence>
<dbReference type="InterPro" id="IPR032088">
    <property type="entry name" value="SAT"/>
</dbReference>
<dbReference type="InterPro" id="IPR020806">
    <property type="entry name" value="PKS_PP-bd"/>
</dbReference>
<dbReference type="InterPro" id="IPR001031">
    <property type="entry name" value="Thioesterase"/>
</dbReference>
<dbReference type="InterPro" id="IPR042104">
    <property type="entry name" value="PKS_dehydratase_sf"/>
</dbReference>
<organism evidence="10 11">
    <name type="scientific">Penicilliopsis zonata CBS 506.65</name>
    <dbReference type="NCBI Taxonomy" id="1073090"/>
    <lineage>
        <taxon>Eukaryota</taxon>
        <taxon>Fungi</taxon>
        <taxon>Dikarya</taxon>
        <taxon>Ascomycota</taxon>
        <taxon>Pezizomycotina</taxon>
        <taxon>Eurotiomycetes</taxon>
        <taxon>Eurotiomycetidae</taxon>
        <taxon>Eurotiales</taxon>
        <taxon>Aspergillaceae</taxon>
        <taxon>Penicilliopsis</taxon>
    </lineage>
</organism>
<dbReference type="EMBL" id="KV878339">
    <property type="protein sequence ID" value="OJJ48191.1"/>
    <property type="molecule type" value="Genomic_DNA"/>
</dbReference>
<dbReference type="InterPro" id="IPR001227">
    <property type="entry name" value="Ac_transferase_dom_sf"/>
</dbReference>
<evidence type="ECO:0000259" key="7">
    <source>
        <dbReference type="PROSITE" id="PS50075"/>
    </source>
</evidence>
<dbReference type="Pfam" id="PF00550">
    <property type="entry name" value="PP-binding"/>
    <property type="match status" value="1"/>
</dbReference>
<name>A0A1L9SM69_9EURO</name>
<dbReference type="InterPro" id="IPR014030">
    <property type="entry name" value="Ketoacyl_synth_N"/>
</dbReference>
<dbReference type="Gene3D" id="3.30.70.250">
    <property type="entry name" value="Malonyl-CoA ACP transacylase, ACP-binding"/>
    <property type="match status" value="1"/>
</dbReference>
<evidence type="ECO:0000256" key="3">
    <source>
        <dbReference type="ARBA" id="ARBA00022679"/>
    </source>
</evidence>
<dbReference type="InterPro" id="IPR029058">
    <property type="entry name" value="AB_hydrolase_fold"/>
</dbReference>
<dbReference type="STRING" id="1073090.A0A1L9SM69"/>
<evidence type="ECO:0000256" key="6">
    <source>
        <dbReference type="SAM" id="MobiDB-lite"/>
    </source>
</evidence>
<dbReference type="InterPro" id="IPR016035">
    <property type="entry name" value="Acyl_Trfase/lysoPLipase"/>
</dbReference>
<dbReference type="InterPro" id="IPR009081">
    <property type="entry name" value="PP-bd_ACP"/>
</dbReference>
<dbReference type="GO" id="GO:0044550">
    <property type="term" value="P:secondary metabolite biosynthetic process"/>
    <property type="evidence" value="ECO:0007669"/>
    <property type="project" value="TreeGrafter"/>
</dbReference>
<sequence length="1878" mass="205496">MVVANASPDEMEPLLAAYAESEGLPAATRLYRSAEGHETVTISGPPVHLERFRARHAHLRTASIAVRGLFHASHLYTADEAKALAEGVICARPVRLHVLSNVDGQVIGEVNVAADLLRIAIAEILTQPMQWNRMTEQAIDSLSSSAETAVLPFAAGSAVTPFAKHGLRLVDTTVAARTTETGASRAKKIAIVGFSGRYPDADSNEEFWELLRAGRDVHREIPRERFDAWLYYDATGKRKNTSRVRHGCFLKNPALFDARFFGLSPREAEQADPAQRLALMTAYEAMEMAGMVPDASPSTQRDRVGVFYGTASDDYRECNSGQDIDTYFVPGGSRAFLPARINYHWRFSGPSLDVDTACSSSLAALHMACNCLWRGDCDTALAGGTNVLTNPDNWAGLDRAHFLSPTGNCRTFDDSADGYCRAESVSTLVLKRLDDALRDGDPVFGTILGAYTNHSAEAVSMTRPHSGAQRAIFARVLAGAGIDRHEISYVEMHGTGTQAGDACEMDAVLNVFAPAVAAAAGEKAVAVAARPAPLYLGSAKANIGHAESASGAASLIKVLLMMQHGRIPPHVGITTCMNRNFPSDLAQRNVHIAFKETEWSRPPPSEAPHGRRAFVNNFGAAGGNSSVLVEDAPVQMDEKPTDPRPVHLVAVSARTKTALQGNIRALQKHLDQAGDLSISSLSFTTTARRMHHSFRVMVTGSSIRDIRDALYAETSPATGVSSSNTPIGFCFTGQGAQYVGMGRQLLEMPPLRALLVHLEGLVRLHEFPSVLSVLDGSIPFDELSPVQAQLTQTCLQMALAKYWQSLGIIPQLVIGHSLGEYAAMNTAGMLSDADTIYLVGTRAMLLQKHCTAGTHAMLAMKVSPRVAGEILGMEAGVEVEIACINGPQDTVVAGPTTAIDSLVQRLSRQSIKATRVSVPFAFHSAQVEAMLDGFRQRCRAITFSEPKIPLLSSLLGRAVRSLSDLKDDPAGYFTRHCREPVAFSSALQGVEARTVWLEVGPHPICANMLRTSIGAGVQVLPSLRRSEGDWATIVSTLAALYTAGVAVNWGEYHCGFGKGWRVLPLPAYQWDLKEYWIPYRHDWCLTKGDPPVAMKEEEPEEPEEPEEAEEPLTASVQKIIQETHNPNESSITARSNVKYPRLMAVLRGHRINGRPMCPSSVYADMALTLFTRLLDGSSLSDGSLGVSVADMVVDKALLLDETEPMPAQWIELNATANWTSRTAQFTLHSVSPDGQRKEQHARCTGSFTPTSAWKAEWQRRRFLVTARIDQLQRGLHDDDTDAGAVQLLRPALFYRLFSSLVQYDEAFCGLRELLMHSAGLECTARIRFNTPPDEAEHWGGCPPYWIESLGQITGFTLNGNETLDTETQVFINHGWGCMRLLTPLAPDTTYRTYVKMQQHESAYSGDLYIFNGDGDIVGMYEGVVFNVLRRSVFDRLIQTLSTGSNPGPNPRVTSTNNPRVTAVQPNPRVMDFGSNPRVNNPRVSMTPTIPPMSIPPVSPVKPQDSIRRLVAEEVGVSLTDLTDDDDLVDLGVDSLLALTMADRILEEFNVKIPSTAFMNSLTVREVIHFIVGDSQTDSPEMESPEMDSLDTPSSQSSVVDVNDKLPLPPASSVLLQGNPQASKTLWLAPDGSGLATAYLTLPDIDIHPSSVAVYGLNSPFVKRDDLAMSRRSFAELIDAYLVELRRRQPHGPYFLGGWSAGGICAYEMAQRLVADGETVSRLILMDSPNPIRLAKLPLRLYEEFTRLGVFGADTASSSNKNRPLPSWLLSHFQGFVDLLHTYTPKPFMGFSPLQTWVIWAQEGVDDDESIVIRPEDPPNVHWLLRRRAETALRENGWDVLVGRENMHIQVLQQANHFTMLKAPAVSQMSMFLARAMDD</sequence>
<dbReference type="Pfam" id="PF00109">
    <property type="entry name" value="ketoacyl-synt"/>
    <property type="match status" value="1"/>
</dbReference>
<dbReference type="CDD" id="cd00833">
    <property type="entry name" value="PKS"/>
    <property type="match status" value="1"/>
</dbReference>
<dbReference type="InterPro" id="IPR050091">
    <property type="entry name" value="PKS_NRPS_Biosynth_Enz"/>
</dbReference>
<keyword evidence="11" id="KW-1185">Reference proteome</keyword>
<dbReference type="RefSeq" id="XP_022582701.1">
    <property type="nucleotide sequence ID" value="XM_022725628.1"/>
</dbReference>
<protein>
    <submittedName>
        <fullName evidence="10">Uncharacterized protein</fullName>
    </submittedName>
</protein>
<dbReference type="GeneID" id="34612093"/>
<feature type="region of interest" description="N-terminal hotdog fold" evidence="5">
    <location>
        <begin position="1117"/>
        <end position="1254"/>
    </location>
</feature>
<dbReference type="Gene3D" id="1.10.1200.10">
    <property type="entry name" value="ACP-like"/>
    <property type="match status" value="1"/>
</dbReference>
<dbReference type="PROSITE" id="PS50075">
    <property type="entry name" value="CARRIER"/>
    <property type="match status" value="1"/>
</dbReference>
<dbReference type="Gene3D" id="3.40.47.10">
    <property type="match status" value="1"/>
</dbReference>
<feature type="domain" description="PKS/mFAS DH" evidence="9">
    <location>
        <begin position="1117"/>
        <end position="1434"/>
    </location>
</feature>
<dbReference type="SMART" id="SM00823">
    <property type="entry name" value="PKS_PP"/>
    <property type="match status" value="1"/>
</dbReference>
<dbReference type="SMART" id="SM00827">
    <property type="entry name" value="PKS_AT"/>
    <property type="match status" value="1"/>
</dbReference>
<keyword evidence="2" id="KW-0597">Phosphoprotein</keyword>
<evidence type="ECO:0000256" key="2">
    <source>
        <dbReference type="ARBA" id="ARBA00022553"/>
    </source>
</evidence>
<dbReference type="Gene3D" id="3.40.50.1820">
    <property type="entry name" value="alpha/beta hydrolase"/>
    <property type="match status" value="1"/>
</dbReference>
<dbReference type="PANTHER" id="PTHR43775">
    <property type="entry name" value="FATTY ACID SYNTHASE"/>
    <property type="match status" value="1"/>
</dbReference>
<dbReference type="NCBIfam" id="TIGR04532">
    <property type="entry name" value="PT_fungal_PKS"/>
    <property type="match status" value="1"/>
</dbReference>
<evidence type="ECO:0000313" key="11">
    <source>
        <dbReference type="Proteomes" id="UP000184188"/>
    </source>
</evidence>
<accession>A0A1L9SM69</accession>
<dbReference type="Gene3D" id="3.40.366.10">
    <property type="entry name" value="Malonyl-Coenzyme A Acyl Carrier Protein, domain 2"/>
    <property type="match status" value="2"/>
</dbReference>
<dbReference type="InterPro" id="IPR036736">
    <property type="entry name" value="ACP-like_sf"/>
</dbReference>
<feature type="region of interest" description="Disordered" evidence="6">
    <location>
        <begin position="1471"/>
        <end position="1500"/>
    </location>
</feature>
<feature type="compositionally biased region" description="Acidic residues" evidence="6">
    <location>
        <begin position="1579"/>
        <end position="1588"/>
    </location>
</feature>
<dbReference type="Pfam" id="PF16073">
    <property type="entry name" value="SAT"/>
    <property type="match status" value="1"/>
</dbReference>
<keyword evidence="4" id="KW-0677">Repeat</keyword>
<dbReference type="Gene3D" id="3.30.70.3290">
    <property type="match status" value="1"/>
</dbReference>
<dbReference type="VEuPathDB" id="FungiDB:ASPZODRAFT_150471"/>
<comment type="caution">
    <text evidence="5">Lacks conserved residue(s) required for the propagation of feature annotation.</text>
</comment>
<feature type="region of interest" description="Disordered" evidence="6">
    <location>
        <begin position="1574"/>
        <end position="1598"/>
    </location>
</feature>
<dbReference type="SUPFAM" id="SSF52151">
    <property type="entry name" value="FabD/lysophospholipase-like"/>
    <property type="match status" value="1"/>
</dbReference>
<evidence type="ECO:0000313" key="10">
    <source>
        <dbReference type="EMBL" id="OJJ48191.1"/>
    </source>
</evidence>
<dbReference type="PROSITE" id="PS52019">
    <property type="entry name" value="PKS_MFAS_DH"/>
    <property type="match status" value="1"/>
</dbReference>
<dbReference type="GO" id="GO:0004312">
    <property type="term" value="F:fatty acid synthase activity"/>
    <property type="evidence" value="ECO:0007669"/>
    <property type="project" value="TreeGrafter"/>
</dbReference>
<dbReference type="Gene3D" id="3.10.129.110">
    <property type="entry name" value="Polyketide synthase dehydratase"/>
    <property type="match status" value="1"/>
</dbReference>
<dbReference type="PANTHER" id="PTHR43775:SF45">
    <property type="entry name" value="CONIDIAL PIGMENT POLYKETIDE SYNTHASE ALB1"/>
    <property type="match status" value="1"/>
</dbReference>
<dbReference type="InterPro" id="IPR049900">
    <property type="entry name" value="PKS_mFAS_DH"/>
</dbReference>
<dbReference type="InterPro" id="IPR016039">
    <property type="entry name" value="Thiolase-like"/>
</dbReference>
<evidence type="ECO:0000256" key="5">
    <source>
        <dbReference type="PROSITE-ProRule" id="PRU01363"/>
    </source>
</evidence>
<evidence type="ECO:0000256" key="1">
    <source>
        <dbReference type="ARBA" id="ARBA00022450"/>
    </source>
</evidence>
<dbReference type="SUPFAM" id="SSF47336">
    <property type="entry name" value="ACP-like"/>
    <property type="match status" value="1"/>
</dbReference>
<evidence type="ECO:0000256" key="4">
    <source>
        <dbReference type="ARBA" id="ARBA00022737"/>
    </source>
</evidence>
<feature type="region of interest" description="C-terminal hotdog fold" evidence="5">
    <location>
        <begin position="1284"/>
        <end position="1434"/>
    </location>
</feature>
<dbReference type="Pfam" id="PF02801">
    <property type="entry name" value="Ketoacyl-synt_C"/>
    <property type="match status" value="1"/>
</dbReference>
<dbReference type="InterPro" id="IPR016036">
    <property type="entry name" value="Malonyl_transacylase_ACP-bd"/>
</dbReference>
<dbReference type="InterPro" id="IPR014031">
    <property type="entry name" value="Ketoacyl_synth_C"/>
</dbReference>
<proteinExistence type="predicted"/>
<dbReference type="PROSITE" id="PS52004">
    <property type="entry name" value="KS3_2"/>
    <property type="match status" value="1"/>
</dbReference>
<feature type="compositionally biased region" description="Pro residues" evidence="6">
    <location>
        <begin position="1488"/>
        <end position="1499"/>
    </location>
</feature>
<dbReference type="OrthoDB" id="329835at2759"/>
<dbReference type="SMART" id="SM00825">
    <property type="entry name" value="PKS_KS"/>
    <property type="match status" value="1"/>
</dbReference>
<feature type="domain" description="Carrier" evidence="7">
    <location>
        <begin position="1500"/>
        <end position="1574"/>
    </location>
</feature>
<dbReference type="SUPFAM" id="SSF55048">
    <property type="entry name" value="Probable ACP-binding domain of malonyl-CoA ACP transacylase"/>
    <property type="match status" value="1"/>
</dbReference>
<gene>
    <name evidence="10" type="ORF">ASPZODRAFT_150471</name>
</gene>
<dbReference type="PROSITE" id="PS00012">
    <property type="entry name" value="PHOSPHOPANTETHEINE"/>
    <property type="match status" value="1"/>
</dbReference>
<dbReference type="InterPro" id="IPR020841">
    <property type="entry name" value="PKS_Beta-ketoAc_synthase_dom"/>
</dbReference>
<dbReference type="GO" id="GO:0006633">
    <property type="term" value="P:fatty acid biosynthetic process"/>
    <property type="evidence" value="ECO:0007669"/>
    <property type="project" value="InterPro"/>
</dbReference>
<dbReference type="InterPro" id="IPR030918">
    <property type="entry name" value="PT_fungal_PKS"/>
</dbReference>
<dbReference type="PROSITE" id="PS00606">
    <property type="entry name" value="KS3_1"/>
    <property type="match status" value="1"/>
</dbReference>
<dbReference type="InterPro" id="IPR018201">
    <property type="entry name" value="Ketoacyl_synth_AS"/>
</dbReference>
<dbReference type="InterPro" id="IPR006162">
    <property type="entry name" value="Ppantetheine_attach_site"/>
</dbReference>
<keyword evidence="3" id="KW-0808">Transferase</keyword>
<evidence type="ECO:0000259" key="8">
    <source>
        <dbReference type="PROSITE" id="PS52004"/>
    </source>
</evidence>